<keyword evidence="2" id="KW-1185">Reference proteome</keyword>
<protein>
    <recommendedName>
        <fullName evidence="3">Lipoprotein</fullName>
    </recommendedName>
</protein>
<dbReference type="RefSeq" id="WP_015362200.1">
    <property type="nucleotide sequence ID" value="NZ_QKZR01000001.1"/>
</dbReference>
<dbReference type="EMBL" id="QKZR01000001">
    <property type="protein sequence ID" value="PZX44350.1"/>
    <property type="molecule type" value="Genomic_DNA"/>
</dbReference>
<proteinExistence type="predicted"/>
<reference evidence="1 2" key="1">
    <citation type="submission" date="2018-06" db="EMBL/GenBank/DDBJ databases">
        <title>Genomic Encyclopedia of Archaeal and Bacterial Type Strains, Phase II (KMG-II): from individual species to whole genera.</title>
        <authorList>
            <person name="Goeker M."/>
        </authorList>
    </citation>
    <scope>NUCLEOTIDE SEQUENCE [LARGE SCALE GENOMIC DNA]</scope>
    <source>
        <strain evidence="1 2">DSM 17205</strain>
    </source>
</reference>
<sequence>MSQLKVRLLLFIPIIFLFIQCIDNSEKINKFDEMESAILKDKIIWNKNKKLKWSDFRYDPTEKSFVIYTNVGLSARYNVDNPIMFRSYTTFSRTKSIVSDTTHKDDLRIAQAKFDLLETYRRKMLQKVDSIRGLKSKNFEKSYFDDVLKKYYNDFDKEWEMYRPITIESLETVERKIEKELNKSY</sequence>
<comment type="caution">
    <text evidence="1">The sequence shown here is derived from an EMBL/GenBank/DDBJ whole genome shotgun (WGS) entry which is preliminary data.</text>
</comment>
<evidence type="ECO:0000313" key="1">
    <source>
        <dbReference type="EMBL" id="PZX44350.1"/>
    </source>
</evidence>
<dbReference type="Proteomes" id="UP000248584">
    <property type="component" value="Unassembled WGS sequence"/>
</dbReference>
<evidence type="ECO:0008006" key="3">
    <source>
        <dbReference type="Google" id="ProtNLM"/>
    </source>
</evidence>
<name>A0ABX5Q2S1_9FLAO</name>
<gene>
    <name evidence="1" type="ORF">LX97_01361</name>
</gene>
<accession>A0ABX5Q2S1</accession>
<organism evidence="1 2">
    <name type="scientific">Nonlabens dokdonensis</name>
    <dbReference type="NCBI Taxonomy" id="328515"/>
    <lineage>
        <taxon>Bacteria</taxon>
        <taxon>Pseudomonadati</taxon>
        <taxon>Bacteroidota</taxon>
        <taxon>Flavobacteriia</taxon>
        <taxon>Flavobacteriales</taxon>
        <taxon>Flavobacteriaceae</taxon>
        <taxon>Nonlabens</taxon>
    </lineage>
</organism>
<evidence type="ECO:0000313" key="2">
    <source>
        <dbReference type="Proteomes" id="UP000248584"/>
    </source>
</evidence>